<dbReference type="GO" id="GO:0030276">
    <property type="term" value="F:clathrin binding"/>
    <property type="evidence" value="ECO:0007669"/>
    <property type="project" value="InterPro"/>
</dbReference>
<evidence type="ECO:0000256" key="5">
    <source>
        <dbReference type="ARBA" id="ARBA00023136"/>
    </source>
</evidence>
<keyword evidence="5 6" id="KW-0472">Membrane</keyword>
<reference evidence="9" key="2">
    <citation type="submission" date="2021-01" db="EMBL/GenBank/DDBJ databases">
        <authorList>
            <person name="Schikora-Tamarit M.A."/>
        </authorList>
    </citation>
    <scope>NUCLEOTIDE SEQUENCE</scope>
    <source>
        <strain evidence="9">CBS6075</strain>
    </source>
</reference>
<reference evidence="9" key="1">
    <citation type="journal article" date="2021" name="Open Biol.">
        <title>Shared evolutionary footprints suggest mitochondrial oxidative damage underlies multiple complex I losses in fungi.</title>
        <authorList>
            <person name="Schikora-Tamarit M.A."/>
            <person name="Marcet-Houben M."/>
            <person name="Nosek J."/>
            <person name="Gabaldon T."/>
        </authorList>
    </citation>
    <scope>NUCLEOTIDE SEQUENCE</scope>
    <source>
        <strain evidence="9">CBS6075</strain>
    </source>
</reference>
<evidence type="ECO:0000256" key="4">
    <source>
        <dbReference type="ARBA" id="ARBA00022927"/>
    </source>
</evidence>
<dbReference type="GO" id="GO:0012505">
    <property type="term" value="C:endomembrane system"/>
    <property type="evidence" value="ECO:0007669"/>
    <property type="project" value="UniProtKB-SubCell"/>
</dbReference>
<comment type="subcellular location">
    <subcellularLocation>
        <location evidence="1">Endomembrane system</location>
    </subcellularLocation>
</comment>
<keyword evidence="3 6" id="KW-0813">Transport</keyword>
<dbReference type="InterPro" id="IPR026739">
    <property type="entry name" value="AP_beta"/>
</dbReference>
<dbReference type="PIRSF" id="PIRSF002291">
    <property type="entry name" value="AP_complex_beta"/>
    <property type="match status" value="1"/>
</dbReference>
<comment type="function">
    <text evidence="6">Adaptins are components of the adaptor complexes which link clathrin to receptors in coated vesicles. Clathrin-associated protein complexes are believed to interact with the cytoplasmic tails of membrane proteins, leading to their selection and concentration.</text>
</comment>
<dbReference type="Gene3D" id="1.25.10.10">
    <property type="entry name" value="Leucine-rich Repeat Variant"/>
    <property type="match status" value="1"/>
</dbReference>
<dbReference type="OrthoDB" id="10254310at2759"/>
<evidence type="ECO:0000259" key="8">
    <source>
        <dbReference type="Pfam" id="PF01602"/>
    </source>
</evidence>
<proteinExistence type="inferred from homology"/>
<gene>
    <name evidence="9" type="ORF">OGAPHI_006525</name>
</gene>
<evidence type="ECO:0000256" key="7">
    <source>
        <dbReference type="SAM" id="MobiDB-lite"/>
    </source>
</evidence>
<dbReference type="PANTHER" id="PTHR11134">
    <property type="entry name" value="ADAPTOR COMPLEX SUBUNIT BETA FAMILY MEMBER"/>
    <property type="match status" value="1"/>
</dbReference>
<protein>
    <recommendedName>
        <fullName evidence="6">AP complex subunit beta</fullName>
    </recommendedName>
</protein>
<keyword evidence="10" id="KW-1185">Reference proteome</keyword>
<dbReference type="Proteomes" id="UP000769157">
    <property type="component" value="Unassembled WGS sequence"/>
</dbReference>
<dbReference type="AlphaFoldDB" id="A0A9P8NY66"/>
<dbReference type="RefSeq" id="XP_046058788.1">
    <property type="nucleotide sequence ID" value="XM_046207820.1"/>
</dbReference>
<name>A0A9P8NY66_9ASCO</name>
<evidence type="ECO:0000313" key="10">
    <source>
        <dbReference type="Proteomes" id="UP000769157"/>
    </source>
</evidence>
<dbReference type="GO" id="GO:0006886">
    <property type="term" value="P:intracellular protein transport"/>
    <property type="evidence" value="ECO:0007669"/>
    <property type="project" value="InterPro"/>
</dbReference>
<dbReference type="SUPFAM" id="SSF48371">
    <property type="entry name" value="ARM repeat"/>
    <property type="match status" value="1"/>
</dbReference>
<dbReference type="InterPro" id="IPR002553">
    <property type="entry name" value="Clathrin/coatomer_adapt-like_N"/>
</dbReference>
<dbReference type="InterPro" id="IPR016342">
    <property type="entry name" value="AP_complex_bsu_1_2_4"/>
</dbReference>
<evidence type="ECO:0000256" key="6">
    <source>
        <dbReference type="PIRNR" id="PIRNR002291"/>
    </source>
</evidence>
<evidence type="ECO:0000256" key="2">
    <source>
        <dbReference type="ARBA" id="ARBA00006613"/>
    </source>
</evidence>
<dbReference type="GO" id="GO:0030117">
    <property type="term" value="C:membrane coat"/>
    <property type="evidence" value="ECO:0007669"/>
    <property type="project" value="InterPro"/>
</dbReference>
<sequence>MGSSKLYARLRAAEIQNELRESERKSRSSVLRKTALKKIVANMTMGNNEMVVLAGEVLALLTDLGQDLEVKRLVYLYFATYYQQRPNECLKLLPFLDKDSRSPSSILRSLSIRTIASIPLPEYVARASTWVGESMFDKDASVRKTGAYAVSRIYPHASEPTKKQLLQDLNRLLHDPSIFVIAAAVDCLYDLVDNQEGLQLSIDRNNCFRIVDQLPNCDEWSQISLLNSIMAFVPQTEDDAVLLVEKCIPLLQHGNSSVVLNALKVIVYLSNYIRNFVDVLPVIPKRVSGCISNLMSKPAEIQFLTMRNVILLLLDKAEMLNLSVSMFFCQFDDPVYIKDTKLELIFLLANERNIDVVLHELEEYALEIDDQMVRKSIRAIGNLAIKIPAVADRSVDMLADLLASSLPHIVQETAVILKDILRKYPGRYYHLIEALVANVDLLTDSDSRGSIFWILGEYSTSIANSADILTSLYQSFDSESTQVQLTALTAIIKTYLGSPSKKTETLVLDVLRKTTQDVDEPDLRERGFFYWRLLSSHQNIKDIVKPALPIIETSSDKLPAEVLEELELNIGSLASIYLRPTQQVFRLAKPKRLPVSPALARTESRASSQPFSEAPSRATSSTSVYK</sequence>
<dbReference type="InterPro" id="IPR011989">
    <property type="entry name" value="ARM-like"/>
</dbReference>
<evidence type="ECO:0000313" key="9">
    <source>
        <dbReference type="EMBL" id="KAH3661675.1"/>
    </source>
</evidence>
<dbReference type="GO" id="GO:0016192">
    <property type="term" value="P:vesicle-mediated transport"/>
    <property type="evidence" value="ECO:0007669"/>
    <property type="project" value="InterPro"/>
</dbReference>
<dbReference type="EMBL" id="JAEUBE010000439">
    <property type="protein sequence ID" value="KAH3661675.1"/>
    <property type="molecule type" value="Genomic_DNA"/>
</dbReference>
<dbReference type="InterPro" id="IPR016024">
    <property type="entry name" value="ARM-type_fold"/>
</dbReference>
<organism evidence="9 10">
    <name type="scientific">Ogataea philodendri</name>
    <dbReference type="NCBI Taxonomy" id="1378263"/>
    <lineage>
        <taxon>Eukaryota</taxon>
        <taxon>Fungi</taxon>
        <taxon>Dikarya</taxon>
        <taxon>Ascomycota</taxon>
        <taxon>Saccharomycotina</taxon>
        <taxon>Pichiomycetes</taxon>
        <taxon>Pichiales</taxon>
        <taxon>Pichiaceae</taxon>
        <taxon>Ogataea</taxon>
    </lineage>
</organism>
<comment type="similarity">
    <text evidence="2 6">Belongs to the adaptor complexes large subunit family.</text>
</comment>
<feature type="compositionally biased region" description="Polar residues" evidence="7">
    <location>
        <begin position="605"/>
        <end position="626"/>
    </location>
</feature>
<dbReference type="GeneID" id="70238489"/>
<dbReference type="Pfam" id="PF01602">
    <property type="entry name" value="Adaptin_N"/>
    <property type="match status" value="1"/>
</dbReference>
<feature type="region of interest" description="Disordered" evidence="7">
    <location>
        <begin position="596"/>
        <end position="626"/>
    </location>
</feature>
<accession>A0A9P8NY66</accession>
<evidence type="ECO:0000256" key="1">
    <source>
        <dbReference type="ARBA" id="ARBA00004308"/>
    </source>
</evidence>
<evidence type="ECO:0000256" key="3">
    <source>
        <dbReference type="ARBA" id="ARBA00022448"/>
    </source>
</evidence>
<keyword evidence="4 6" id="KW-0653">Protein transport</keyword>
<feature type="domain" description="Clathrin/coatomer adaptor adaptin-like N-terminal" evidence="8">
    <location>
        <begin position="15"/>
        <end position="537"/>
    </location>
</feature>
<comment type="caution">
    <text evidence="9">The sequence shown here is derived from an EMBL/GenBank/DDBJ whole genome shotgun (WGS) entry which is preliminary data.</text>
</comment>